<dbReference type="Gene3D" id="1.10.260.40">
    <property type="entry name" value="lambda repressor-like DNA-binding domains"/>
    <property type="match status" value="1"/>
</dbReference>
<keyword evidence="6" id="KW-1185">Reference proteome</keyword>
<dbReference type="Proteomes" id="UP000028525">
    <property type="component" value="Unassembled WGS sequence"/>
</dbReference>
<sequence length="343" mass="38681">MRATIKDIANDTGLSVTTVSLVLNGKAHKIPEDTKKRIMKSAQKLNYRPNQLAVSLVKKRSKTIGLIIPDIGNVFYAHMVKGIEECCREFGRTLILCNTNDLHERDMEYIHLLADQGVDGIIYVMARESDETAGKESVRLLEQLQLPFVLLDRFLTDADCAEIILDHELGGYLAARHLTELGHKKIACVTGPANLADSERRLKGYARALQEFHIPFDKKLVYEGDYTMECGERAVTELMQYGFTAVFACNDLSAFGVYRQLSKYHKKVPEDISVVGYDDVLYADMMAIPLTTVRQPVYEMGVESVKRLISQIKKKKVEKRQAVFEPKLIIRSSTMGIGQECNI</sequence>
<dbReference type="OrthoDB" id="9775106at2"/>
<dbReference type="RefSeq" id="WP_038276983.1">
    <property type="nucleotide sequence ID" value="NZ_JPME01000002.1"/>
</dbReference>
<evidence type="ECO:0000256" key="3">
    <source>
        <dbReference type="ARBA" id="ARBA00023163"/>
    </source>
</evidence>
<evidence type="ECO:0000256" key="2">
    <source>
        <dbReference type="ARBA" id="ARBA00023125"/>
    </source>
</evidence>
<feature type="domain" description="HTH lacI-type" evidence="4">
    <location>
        <begin position="3"/>
        <end position="58"/>
    </location>
</feature>
<evidence type="ECO:0000256" key="1">
    <source>
        <dbReference type="ARBA" id="ARBA00023015"/>
    </source>
</evidence>
<accession>A0A084JRT9</accession>
<reference evidence="5 6" key="1">
    <citation type="submission" date="2014-07" db="EMBL/GenBank/DDBJ databases">
        <title>Draft genome of Clostridium celerecrescens 152B isolated from sediments associated with methane hydrate from Krishna Godavari basin.</title>
        <authorList>
            <person name="Honkalas V.S."/>
            <person name="Dabir A.P."/>
            <person name="Arora P."/>
            <person name="Dhakephalkar P.K."/>
        </authorList>
    </citation>
    <scope>NUCLEOTIDE SEQUENCE [LARGE SCALE GENOMIC DNA]</scope>
    <source>
        <strain evidence="5 6">152B</strain>
    </source>
</reference>
<dbReference type="PANTHER" id="PTHR30146">
    <property type="entry name" value="LACI-RELATED TRANSCRIPTIONAL REPRESSOR"/>
    <property type="match status" value="1"/>
</dbReference>
<dbReference type="SUPFAM" id="SSF53822">
    <property type="entry name" value="Periplasmic binding protein-like I"/>
    <property type="match status" value="1"/>
</dbReference>
<organism evidence="5 6">
    <name type="scientific">Lacrimispora celerecrescens</name>
    <dbReference type="NCBI Taxonomy" id="29354"/>
    <lineage>
        <taxon>Bacteria</taxon>
        <taxon>Bacillati</taxon>
        <taxon>Bacillota</taxon>
        <taxon>Clostridia</taxon>
        <taxon>Lachnospirales</taxon>
        <taxon>Lachnospiraceae</taxon>
        <taxon>Lacrimispora</taxon>
    </lineage>
</organism>
<dbReference type="InterPro" id="IPR001761">
    <property type="entry name" value="Peripla_BP/Lac1_sug-bd_dom"/>
</dbReference>
<dbReference type="STRING" id="29354.IO98_00370"/>
<gene>
    <name evidence="5" type="ORF">IO98_00370</name>
</gene>
<dbReference type="PANTHER" id="PTHR30146:SF109">
    <property type="entry name" value="HTH-TYPE TRANSCRIPTIONAL REGULATOR GALS"/>
    <property type="match status" value="1"/>
</dbReference>
<evidence type="ECO:0000313" key="6">
    <source>
        <dbReference type="Proteomes" id="UP000028525"/>
    </source>
</evidence>
<evidence type="ECO:0000259" key="4">
    <source>
        <dbReference type="PROSITE" id="PS50932"/>
    </source>
</evidence>
<comment type="caution">
    <text evidence="5">The sequence shown here is derived from an EMBL/GenBank/DDBJ whole genome shotgun (WGS) entry which is preliminary data.</text>
</comment>
<dbReference type="EMBL" id="JPME01000002">
    <property type="protein sequence ID" value="KEZ91673.1"/>
    <property type="molecule type" value="Genomic_DNA"/>
</dbReference>
<dbReference type="Gene3D" id="3.40.50.2300">
    <property type="match status" value="2"/>
</dbReference>
<keyword evidence="3" id="KW-0804">Transcription</keyword>
<dbReference type="AlphaFoldDB" id="A0A084JRT9"/>
<proteinExistence type="predicted"/>
<protein>
    <submittedName>
        <fullName evidence="5">LacI family transcriptional regulator</fullName>
    </submittedName>
</protein>
<dbReference type="Pfam" id="PF00532">
    <property type="entry name" value="Peripla_BP_1"/>
    <property type="match status" value="1"/>
</dbReference>
<dbReference type="SMART" id="SM00354">
    <property type="entry name" value="HTH_LACI"/>
    <property type="match status" value="1"/>
</dbReference>
<dbReference type="GO" id="GO:0003700">
    <property type="term" value="F:DNA-binding transcription factor activity"/>
    <property type="evidence" value="ECO:0007669"/>
    <property type="project" value="TreeGrafter"/>
</dbReference>
<dbReference type="CDD" id="cd06267">
    <property type="entry name" value="PBP1_LacI_sugar_binding-like"/>
    <property type="match status" value="1"/>
</dbReference>
<name>A0A084JRT9_9FIRM</name>
<dbReference type="InterPro" id="IPR028082">
    <property type="entry name" value="Peripla_BP_I"/>
</dbReference>
<keyword evidence="2" id="KW-0238">DNA-binding</keyword>
<dbReference type="Pfam" id="PF00356">
    <property type="entry name" value="LacI"/>
    <property type="match status" value="1"/>
</dbReference>
<dbReference type="PROSITE" id="PS50932">
    <property type="entry name" value="HTH_LACI_2"/>
    <property type="match status" value="1"/>
</dbReference>
<dbReference type="GO" id="GO:0000976">
    <property type="term" value="F:transcription cis-regulatory region binding"/>
    <property type="evidence" value="ECO:0007669"/>
    <property type="project" value="TreeGrafter"/>
</dbReference>
<dbReference type="SUPFAM" id="SSF47413">
    <property type="entry name" value="lambda repressor-like DNA-binding domains"/>
    <property type="match status" value="1"/>
</dbReference>
<keyword evidence="1" id="KW-0805">Transcription regulation</keyword>
<dbReference type="InterPro" id="IPR000843">
    <property type="entry name" value="HTH_LacI"/>
</dbReference>
<dbReference type="CDD" id="cd01392">
    <property type="entry name" value="HTH_LacI"/>
    <property type="match status" value="1"/>
</dbReference>
<dbReference type="InterPro" id="IPR010982">
    <property type="entry name" value="Lambda_DNA-bd_dom_sf"/>
</dbReference>
<evidence type="ECO:0000313" key="5">
    <source>
        <dbReference type="EMBL" id="KEZ91673.1"/>
    </source>
</evidence>